<keyword evidence="3" id="KW-1185">Reference proteome</keyword>
<protein>
    <recommendedName>
        <fullName evidence="1">Heterokaryon incompatibility domain-containing protein</fullName>
    </recommendedName>
</protein>
<feature type="domain" description="Heterokaryon incompatibility" evidence="1">
    <location>
        <begin position="116"/>
        <end position="232"/>
    </location>
</feature>
<dbReference type="InterPro" id="IPR052895">
    <property type="entry name" value="HetReg/Transcr_Mod"/>
</dbReference>
<dbReference type="PANTHER" id="PTHR24148">
    <property type="entry name" value="ANKYRIN REPEAT DOMAIN-CONTAINING PROTEIN 39 HOMOLOG-RELATED"/>
    <property type="match status" value="1"/>
</dbReference>
<proteinExistence type="predicted"/>
<evidence type="ECO:0000313" key="2">
    <source>
        <dbReference type="EMBL" id="KAF2175605.1"/>
    </source>
</evidence>
<reference evidence="2" key="1">
    <citation type="journal article" date="2020" name="Stud. Mycol.">
        <title>101 Dothideomycetes genomes: a test case for predicting lifestyles and emergence of pathogens.</title>
        <authorList>
            <person name="Haridas S."/>
            <person name="Albert R."/>
            <person name="Binder M."/>
            <person name="Bloem J."/>
            <person name="Labutti K."/>
            <person name="Salamov A."/>
            <person name="Andreopoulos B."/>
            <person name="Baker S."/>
            <person name="Barry K."/>
            <person name="Bills G."/>
            <person name="Bluhm B."/>
            <person name="Cannon C."/>
            <person name="Castanera R."/>
            <person name="Culley D."/>
            <person name="Daum C."/>
            <person name="Ezra D."/>
            <person name="Gonzalez J."/>
            <person name="Henrissat B."/>
            <person name="Kuo A."/>
            <person name="Liang C."/>
            <person name="Lipzen A."/>
            <person name="Lutzoni F."/>
            <person name="Magnuson J."/>
            <person name="Mondo S."/>
            <person name="Nolan M."/>
            <person name="Ohm R."/>
            <person name="Pangilinan J."/>
            <person name="Park H.-J."/>
            <person name="Ramirez L."/>
            <person name="Alfaro M."/>
            <person name="Sun H."/>
            <person name="Tritt A."/>
            <person name="Yoshinaga Y."/>
            <person name="Zwiers L.-H."/>
            <person name="Turgeon B."/>
            <person name="Goodwin S."/>
            <person name="Spatafora J."/>
            <person name="Crous P."/>
            <person name="Grigoriev I."/>
        </authorList>
    </citation>
    <scope>NUCLEOTIDE SEQUENCE</scope>
    <source>
        <strain evidence="2">CBS 207.26</strain>
    </source>
</reference>
<evidence type="ECO:0000313" key="3">
    <source>
        <dbReference type="Proteomes" id="UP000800200"/>
    </source>
</evidence>
<accession>A0A6A6D931</accession>
<dbReference type="Pfam" id="PF06985">
    <property type="entry name" value="HET"/>
    <property type="match status" value="1"/>
</dbReference>
<name>A0A6A6D931_9PEZI</name>
<dbReference type="Proteomes" id="UP000800200">
    <property type="component" value="Unassembled WGS sequence"/>
</dbReference>
<evidence type="ECO:0000259" key="1">
    <source>
        <dbReference type="Pfam" id="PF06985"/>
    </source>
</evidence>
<organism evidence="2 3">
    <name type="scientific">Zopfia rhizophila CBS 207.26</name>
    <dbReference type="NCBI Taxonomy" id="1314779"/>
    <lineage>
        <taxon>Eukaryota</taxon>
        <taxon>Fungi</taxon>
        <taxon>Dikarya</taxon>
        <taxon>Ascomycota</taxon>
        <taxon>Pezizomycotina</taxon>
        <taxon>Dothideomycetes</taxon>
        <taxon>Dothideomycetes incertae sedis</taxon>
        <taxon>Zopfiaceae</taxon>
        <taxon>Zopfia</taxon>
    </lineage>
</organism>
<dbReference type="EMBL" id="ML994729">
    <property type="protein sequence ID" value="KAF2175605.1"/>
    <property type="molecule type" value="Genomic_DNA"/>
</dbReference>
<dbReference type="AlphaFoldDB" id="A0A6A6D931"/>
<dbReference type="InterPro" id="IPR010730">
    <property type="entry name" value="HET"/>
</dbReference>
<dbReference type="OrthoDB" id="270167at2759"/>
<dbReference type="PANTHER" id="PTHR24148:SF64">
    <property type="entry name" value="HETEROKARYON INCOMPATIBILITY DOMAIN-CONTAINING PROTEIN"/>
    <property type="match status" value="1"/>
</dbReference>
<sequence>MWNDLDWDFRDVCAQSDKPVYSRILDIRRKGYSRRVKTLKRRCVEKSRKRRHGRYHRDDVSGAIELRYVQPHEDYIAVSCPWRLPNPDDIVTGKYHIELDLDMEEIIHPQDVVLDRVTKFADAKGLPFWIDKLCIDQLEGSDEKEIAIQSMDLIYKHSKLSLGLLFVRLDSKEQVERFHDLMSGTCVREQLNGEGKDEYNLDVSLKKAREVLDVLDLIIEDTWWERAWIFQEEYLSGVRMRLLIRSSQSHHLKSSSMRFGNIPGELEVRAVDFRKEATRFCLAFRQRAGISEEKKSRCTRILKKAGKYNILLPRITAGRALKAMSPTIFEDIGRRNILCISDILAIAPNSCDYSERLNTKKLQEEDESLSLTILTIYILNGEILRHDSTAGKHFVGNICEFLKHNTLDIEPPLEEKGLTFIKHCRFPNVAFSRAGIKTEGIIWKLGKKIDPSQIPWNLRKPTNTRHFSRELCEKINRHHSWEPSRNRLDYVEHKVLWLLVDWLLYGEDRTYKVLARFLIDFLENIAPEGYVEDWTWQHIMYMMAISVGRAIRNRRQLHLGSAYCGKEYSPYTAIFVRDRADWQDDECFAFTSWTCAKEVGKGKLLESSCSKYASLEIDYHDSMAGPPRVVPKRWINGLCFFSNADANEVIFPWPKSTGG</sequence>
<gene>
    <name evidence="2" type="ORF">K469DRAFT_702140</name>
</gene>